<protein>
    <recommendedName>
        <fullName evidence="1">F-box domain-containing protein</fullName>
    </recommendedName>
</protein>
<comment type="caution">
    <text evidence="2">The sequence shown here is derived from an EMBL/GenBank/DDBJ whole genome shotgun (WGS) entry which is preliminary data.</text>
</comment>
<dbReference type="InterPro" id="IPR001810">
    <property type="entry name" value="F-box_dom"/>
</dbReference>
<keyword evidence="3" id="KW-1185">Reference proteome</keyword>
<evidence type="ECO:0000313" key="2">
    <source>
        <dbReference type="EMBL" id="OMO52964.1"/>
    </source>
</evidence>
<sequence length="223" mass="25581">MEKLTMKNSKHQKKGPAASNMMEQLPHKVILHILSRLPLISLLQSKLICRAWQSSIQDPLLITKHFLHTAEADNDPSFILQSNCPIPDQLYFIDFSSHTKGNQVLSKKLPNFAMFMCLADSCNGLLCMYNTSQSIYICNPFTRLYIELPKLTKYAKPGQLWLGFDPISKVYKSEEILLNYNGRALVLYDPHKGTLKELTFPEMPNRFQIVEHIGTLNWLEIPS</sequence>
<dbReference type="SUPFAM" id="SSF81383">
    <property type="entry name" value="F-box domain"/>
    <property type="match status" value="1"/>
</dbReference>
<reference evidence="2 3" key="1">
    <citation type="submission" date="2013-09" db="EMBL/GenBank/DDBJ databases">
        <title>Corchorus capsularis genome sequencing.</title>
        <authorList>
            <person name="Alam M."/>
            <person name="Haque M.S."/>
            <person name="Islam M.S."/>
            <person name="Emdad E.M."/>
            <person name="Islam M.M."/>
            <person name="Ahmed B."/>
            <person name="Halim A."/>
            <person name="Hossen Q.M.M."/>
            <person name="Hossain M.Z."/>
            <person name="Ahmed R."/>
            <person name="Khan M.M."/>
            <person name="Islam R."/>
            <person name="Rashid M.M."/>
            <person name="Khan S.A."/>
            <person name="Rahman M.S."/>
            <person name="Alam M."/>
        </authorList>
    </citation>
    <scope>NUCLEOTIDE SEQUENCE [LARGE SCALE GENOMIC DNA]</scope>
    <source>
        <strain evidence="3">cv. CVL-1</strain>
        <tissue evidence="2">Whole seedling</tissue>
    </source>
</reference>
<dbReference type="PROSITE" id="PS50181">
    <property type="entry name" value="FBOX"/>
    <property type="match status" value="1"/>
</dbReference>
<dbReference type="PANTHER" id="PTHR31672">
    <property type="entry name" value="BNACNNG10540D PROTEIN"/>
    <property type="match status" value="1"/>
</dbReference>
<dbReference type="SMART" id="SM00256">
    <property type="entry name" value="FBOX"/>
    <property type="match status" value="1"/>
</dbReference>
<dbReference type="AlphaFoldDB" id="A0A1R3G4G2"/>
<dbReference type="Proteomes" id="UP000188268">
    <property type="component" value="Unassembled WGS sequence"/>
</dbReference>
<organism evidence="2 3">
    <name type="scientific">Corchorus capsularis</name>
    <name type="common">Jute</name>
    <dbReference type="NCBI Taxonomy" id="210143"/>
    <lineage>
        <taxon>Eukaryota</taxon>
        <taxon>Viridiplantae</taxon>
        <taxon>Streptophyta</taxon>
        <taxon>Embryophyta</taxon>
        <taxon>Tracheophyta</taxon>
        <taxon>Spermatophyta</taxon>
        <taxon>Magnoliopsida</taxon>
        <taxon>eudicotyledons</taxon>
        <taxon>Gunneridae</taxon>
        <taxon>Pentapetalae</taxon>
        <taxon>rosids</taxon>
        <taxon>malvids</taxon>
        <taxon>Malvales</taxon>
        <taxon>Malvaceae</taxon>
        <taxon>Grewioideae</taxon>
        <taxon>Apeibeae</taxon>
        <taxon>Corchorus</taxon>
    </lineage>
</organism>
<dbReference type="Pfam" id="PF12937">
    <property type="entry name" value="F-box-like"/>
    <property type="match status" value="1"/>
</dbReference>
<dbReference type="InterPro" id="IPR050796">
    <property type="entry name" value="SCF_F-box_component"/>
</dbReference>
<feature type="domain" description="F-box" evidence="1">
    <location>
        <begin position="19"/>
        <end position="65"/>
    </location>
</feature>
<evidence type="ECO:0000259" key="1">
    <source>
        <dbReference type="PROSITE" id="PS50181"/>
    </source>
</evidence>
<dbReference type="Pfam" id="PF08268">
    <property type="entry name" value="FBA_3"/>
    <property type="match status" value="1"/>
</dbReference>
<gene>
    <name evidence="2" type="ORF">CCACVL1_28961</name>
</gene>
<dbReference type="PANTHER" id="PTHR31672:SF2">
    <property type="entry name" value="F-BOX DOMAIN-CONTAINING PROTEIN"/>
    <property type="match status" value="1"/>
</dbReference>
<dbReference type="InterPro" id="IPR013187">
    <property type="entry name" value="F-box-assoc_dom_typ3"/>
</dbReference>
<dbReference type="STRING" id="210143.A0A1R3G4G2"/>
<dbReference type="Gene3D" id="1.20.1280.50">
    <property type="match status" value="1"/>
</dbReference>
<dbReference type="OrthoDB" id="1894463at2759"/>
<dbReference type="EMBL" id="AWWV01015363">
    <property type="protein sequence ID" value="OMO52964.1"/>
    <property type="molecule type" value="Genomic_DNA"/>
</dbReference>
<name>A0A1R3G4G2_COCAP</name>
<dbReference type="InterPro" id="IPR036047">
    <property type="entry name" value="F-box-like_dom_sf"/>
</dbReference>
<proteinExistence type="predicted"/>
<accession>A0A1R3G4G2</accession>
<evidence type="ECO:0000313" key="3">
    <source>
        <dbReference type="Proteomes" id="UP000188268"/>
    </source>
</evidence>
<dbReference type="Gramene" id="OMO52964">
    <property type="protein sequence ID" value="OMO52964"/>
    <property type="gene ID" value="CCACVL1_28961"/>
</dbReference>
<dbReference type="OMA" id="KHMVEND"/>